<dbReference type="InterPro" id="IPR005493">
    <property type="entry name" value="RraA/RraA-like"/>
</dbReference>
<dbReference type="PANTHER" id="PTHR33254:SF4">
    <property type="entry name" value="4-HYDROXY-4-METHYL-2-OXOGLUTARATE ALDOLASE 3-RELATED"/>
    <property type="match status" value="1"/>
</dbReference>
<feature type="binding site" evidence="1">
    <location>
        <position position="180"/>
    </location>
    <ligand>
        <name>substrate</name>
    </ligand>
</feature>
<proteinExistence type="predicted"/>
<dbReference type="GO" id="GO:0008948">
    <property type="term" value="F:oxaloacetate decarboxylase activity"/>
    <property type="evidence" value="ECO:0007669"/>
    <property type="project" value="TreeGrafter"/>
</dbReference>
<accession>A0A229XMV5</accession>
<protein>
    <recommendedName>
        <fullName evidence="4">DlpA domain-containing protein</fullName>
    </recommendedName>
</protein>
<dbReference type="OMA" id="GQKNAVC"/>
<feature type="binding site" evidence="1">
    <location>
        <begin position="158"/>
        <end position="161"/>
    </location>
    <ligand>
        <name>substrate</name>
    </ligand>
</feature>
<name>A0A229XMV5_ASPFM</name>
<comment type="caution">
    <text evidence="2">The sequence shown here is derived from an EMBL/GenBank/DDBJ whole genome shotgun (WGS) entry which is preliminary data.</text>
</comment>
<dbReference type="InterPro" id="IPR036704">
    <property type="entry name" value="RraA/RraA-like_sf"/>
</dbReference>
<evidence type="ECO:0008006" key="4">
    <source>
        <dbReference type="Google" id="ProtNLM"/>
    </source>
</evidence>
<dbReference type="AlphaFoldDB" id="A0A229XMV5"/>
<dbReference type="PANTHER" id="PTHR33254">
    <property type="entry name" value="4-HYDROXY-4-METHYL-2-OXOGLUTARATE ALDOLASE 3-RELATED"/>
    <property type="match status" value="1"/>
</dbReference>
<keyword evidence="1" id="KW-0460">Magnesium</keyword>
<organism evidence="2 3">
    <name type="scientific">Aspergillus fumigatus</name>
    <name type="common">Neosartorya fumigata</name>
    <dbReference type="NCBI Taxonomy" id="746128"/>
    <lineage>
        <taxon>Eukaryota</taxon>
        <taxon>Fungi</taxon>
        <taxon>Dikarya</taxon>
        <taxon>Ascomycota</taxon>
        <taxon>Pezizomycotina</taxon>
        <taxon>Eurotiomycetes</taxon>
        <taxon>Eurotiomycetidae</taxon>
        <taxon>Eurotiales</taxon>
        <taxon>Aspergillaceae</taxon>
        <taxon>Aspergillus</taxon>
        <taxon>Aspergillus subgen. Fumigati</taxon>
    </lineage>
</organism>
<dbReference type="EMBL" id="JAIBSC010000005">
    <property type="protein sequence ID" value="KAH1910862.1"/>
    <property type="molecule type" value="Genomic_DNA"/>
</dbReference>
<dbReference type="CDD" id="cd16841">
    <property type="entry name" value="RraA_family"/>
    <property type="match status" value="1"/>
</dbReference>
<gene>
    <name evidence="2" type="ORF">KXV57_006724</name>
</gene>
<evidence type="ECO:0000256" key="1">
    <source>
        <dbReference type="PIRSR" id="PIRSR605493-1"/>
    </source>
</evidence>
<keyword evidence="1" id="KW-0479">Metal-binding</keyword>
<evidence type="ECO:0000313" key="2">
    <source>
        <dbReference type="EMBL" id="KAH1910862.1"/>
    </source>
</evidence>
<dbReference type="Pfam" id="PF03737">
    <property type="entry name" value="RraA-like"/>
    <property type="match status" value="1"/>
</dbReference>
<comment type="cofactor">
    <cofactor evidence="1">
        <name>Mg(2+)</name>
        <dbReference type="ChEBI" id="CHEBI:18420"/>
    </cofactor>
</comment>
<sequence length="282" mass="30505">MNFVSRKRVIFEILPSHPTRRPRLIFSPFHVPSSQVQRRTMSNSIDQKLAELQKYSACDVSDALLKLQKLPAGTAARAGHLADFTPFSPSIGRNATQPKIIAPASTFKFIPKDDRIPPSAEPVDSHGFPAGTHWVDFAKPGTIAVLEQPANQHCAVLGGIMAVRMKVLGVRGVLVNGRVRDLEEINECKLPVWAKGTSTVGSGAEAKPGARDVPVDVGGVTVSPGDIIFCDPLEGVVAIPQELLDQVLELMPRLVAMDDKVKVAVSQGMSVFDAFKQFRAKV</sequence>
<evidence type="ECO:0000313" key="3">
    <source>
        <dbReference type="Proteomes" id="UP000813423"/>
    </source>
</evidence>
<reference evidence="2" key="1">
    <citation type="submission" date="2021-08" db="EMBL/GenBank/DDBJ databases">
        <title>Global Aspergillus fumigatus from environmental and clinical sources.</title>
        <authorList>
            <person name="Barber A."/>
            <person name="Sae-Ong T."/>
        </authorList>
    </citation>
    <scope>NUCLEOTIDE SEQUENCE</scope>
    <source>
        <strain evidence="2">NRZ-2016-071</strain>
    </source>
</reference>
<feature type="binding site" evidence="1">
    <location>
        <position position="181"/>
    </location>
    <ligand>
        <name>Mg(2+)</name>
        <dbReference type="ChEBI" id="CHEBI:18420"/>
    </ligand>
</feature>
<dbReference type="Gene3D" id="3.50.30.40">
    <property type="entry name" value="Ribonuclease E inhibitor RraA/RraA-like"/>
    <property type="match status" value="1"/>
</dbReference>
<dbReference type="Proteomes" id="UP000813423">
    <property type="component" value="Unassembled WGS sequence"/>
</dbReference>
<dbReference type="GO" id="GO:0046872">
    <property type="term" value="F:metal ion binding"/>
    <property type="evidence" value="ECO:0007669"/>
    <property type="project" value="UniProtKB-KW"/>
</dbReference>
<dbReference type="GO" id="GO:0047443">
    <property type="term" value="F:4-hydroxy-4-methyl-2-oxoglutarate aldolase activity"/>
    <property type="evidence" value="ECO:0007669"/>
    <property type="project" value="TreeGrafter"/>
</dbReference>
<dbReference type="SUPFAM" id="SSF89562">
    <property type="entry name" value="RraA-like"/>
    <property type="match status" value="1"/>
</dbReference>